<gene>
    <name evidence="1" type="ORF">Ataiwa_36590</name>
</gene>
<comment type="caution">
    <text evidence="1">The sequence shown here is derived from an EMBL/GenBank/DDBJ whole genome shotgun (WGS) entry which is preliminary data.</text>
</comment>
<evidence type="ECO:0000313" key="1">
    <source>
        <dbReference type="EMBL" id="GMQ35386.1"/>
    </source>
</evidence>
<sequence>MLEKLIENWLDSASERTYQPIFCQILSNLGYEIFISTRHTPIEFGKDIIAVDEDGIVHAFQLKGNPGKILTLNEYRKITPQLHELMNQKIHIPGKNIVSHKSYLVTNGEIEESVIQAIENQNQKNIDDGYPSRILEVKARGFLLKEAKKLEYNLWPKEVTETKTLLEILTTEGDQLFPTDKFQSLLTNIFYTKNNSTSGLKRKIHSASLLTSICTKTFSEKENHWAIVTTWTMYATTLCGFDLNSREIRKQLDFVNTIIKLNLELLVKEVVTKSPYHLSEGNPITDFAVYHWRKSLLLGVLSLFWLDTKNEENQIAKEIEEGLKEFIQQEEPVLDIWGEAAFIQTLIHIWALEDIKKSNLSSLVKDLLLKVCSQNTPSVYKQIEEVLEHQLSENLEVFQPILEDEIGKGNNSISWSSIPLFSYLVYREEKTLCQEIWKQYSKKHSNIYIPDSKNEFCRIHSKNGTNYSPHIRINERWENLTSKKYPVNSKVIPNLLIEYPLILGLWLIICPQRAIPEAINGLHLRLSNPTRSI</sequence>
<name>A0ABQ6Q699_9BACT</name>
<proteinExistence type="predicted"/>
<reference evidence="1 2" key="1">
    <citation type="submission" date="2023-08" db="EMBL/GenBank/DDBJ databases">
        <title>Draft genome sequence of Algoriphagus taiwanensis.</title>
        <authorList>
            <person name="Takatani N."/>
            <person name="Hosokawa M."/>
            <person name="Sawabe T."/>
        </authorList>
    </citation>
    <scope>NUCLEOTIDE SEQUENCE [LARGE SCALE GENOMIC DNA]</scope>
    <source>
        <strain evidence="1 2">JCM 19755</strain>
    </source>
</reference>
<protein>
    <submittedName>
        <fullName evidence="1">Uncharacterized protein</fullName>
    </submittedName>
</protein>
<dbReference type="RefSeq" id="WP_338230209.1">
    <property type="nucleotide sequence ID" value="NZ_BTPE01000017.1"/>
</dbReference>
<dbReference type="Proteomes" id="UP001307705">
    <property type="component" value="Unassembled WGS sequence"/>
</dbReference>
<keyword evidence="2" id="KW-1185">Reference proteome</keyword>
<dbReference type="EMBL" id="BTPE01000017">
    <property type="protein sequence ID" value="GMQ35386.1"/>
    <property type="molecule type" value="Genomic_DNA"/>
</dbReference>
<evidence type="ECO:0000313" key="2">
    <source>
        <dbReference type="Proteomes" id="UP001307705"/>
    </source>
</evidence>
<accession>A0ABQ6Q699</accession>
<organism evidence="1 2">
    <name type="scientific">Algoriphagus taiwanensis</name>
    <dbReference type="NCBI Taxonomy" id="1445656"/>
    <lineage>
        <taxon>Bacteria</taxon>
        <taxon>Pseudomonadati</taxon>
        <taxon>Bacteroidota</taxon>
        <taxon>Cytophagia</taxon>
        <taxon>Cytophagales</taxon>
        <taxon>Cyclobacteriaceae</taxon>
        <taxon>Algoriphagus</taxon>
    </lineage>
</organism>